<reference evidence="2" key="1">
    <citation type="journal article" date="2019" name="Int. J. Syst. Evol. Microbiol.">
        <title>The Global Catalogue of Microorganisms (GCM) 10K type strain sequencing project: providing services to taxonomists for standard genome sequencing and annotation.</title>
        <authorList>
            <consortium name="The Broad Institute Genomics Platform"/>
            <consortium name="The Broad Institute Genome Sequencing Center for Infectious Disease"/>
            <person name="Wu L."/>
            <person name="Ma J."/>
        </authorList>
    </citation>
    <scope>NUCLEOTIDE SEQUENCE [LARGE SCALE GENOMIC DNA]</scope>
    <source>
        <strain evidence="2">CCUG 66188</strain>
    </source>
</reference>
<evidence type="ECO:0000313" key="1">
    <source>
        <dbReference type="EMBL" id="MFC4676614.1"/>
    </source>
</evidence>
<dbReference type="PANTHER" id="PTHR32305:SF15">
    <property type="entry name" value="PROTEIN RHSA-RELATED"/>
    <property type="match status" value="1"/>
</dbReference>
<accession>A0ABV9L268</accession>
<dbReference type="RefSeq" id="WP_380001023.1">
    <property type="nucleotide sequence ID" value="NZ_JBHSGN010000146.1"/>
</dbReference>
<evidence type="ECO:0000313" key="2">
    <source>
        <dbReference type="Proteomes" id="UP001596023"/>
    </source>
</evidence>
<gene>
    <name evidence="1" type="ORF">ACFO6W_23305</name>
</gene>
<dbReference type="EMBL" id="JBHSGN010000146">
    <property type="protein sequence ID" value="MFC4676614.1"/>
    <property type="molecule type" value="Genomic_DNA"/>
</dbReference>
<protein>
    <submittedName>
        <fullName evidence="1">RHS repeat domain-containing protein</fullName>
    </submittedName>
</protein>
<feature type="non-terminal residue" evidence="1">
    <location>
        <position position="1"/>
    </location>
</feature>
<dbReference type="Proteomes" id="UP001596023">
    <property type="component" value="Unassembled WGS sequence"/>
</dbReference>
<dbReference type="NCBIfam" id="TIGR03696">
    <property type="entry name" value="Rhs_assc_core"/>
    <property type="match status" value="1"/>
</dbReference>
<proteinExistence type="predicted"/>
<organism evidence="1 2">
    <name type="scientific">Dysgonomonas termitidis</name>
    <dbReference type="NCBI Taxonomy" id="1516126"/>
    <lineage>
        <taxon>Bacteria</taxon>
        <taxon>Pseudomonadati</taxon>
        <taxon>Bacteroidota</taxon>
        <taxon>Bacteroidia</taxon>
        <taxon>Bacteroidales</taxon>
        <taxon>Dysgonomonadaceae</taxon>
        <taxon>Dysgonomonas</taxon>
    </lineage>
</organism>
<comment type="caution">
    <text evidence="1">The sequence shown here is derived from an EMBL/GenBank/DDBJ whole genome shotgun (WGS) entry which is preliminary data.</text>
</comment>
<dbReference type="InterPro" id="IPR050708">
    <property type="entry name" value="T6SS_VgrG/RHS"/>
</dbReference>
<keyword evidence="2" id="KW-1185">Reference proteome</keyword>
<name>A0ABV9L268_9BACT</name>
<dbReference type="InterPro" id="IPR022385">
    <property type="entry name" value="Rhs_assc_core"/>
</dbReference>
<dbReference type="Gene3D" id="2.180.10.10">
    <property type="entry name" value="RHS repeat-associated core"/>
    <property type="match status" value="1"/>
</dbReference>
<sequence>CKDTIPVSNKVVKGVYASTGSYKRYNIQVDGVNKTFTNTPSILSVNFYDNYDFRGMAEIPASGTEYNPETGYGTWYGTDYSDANKYKNKGILTGTLTAQMNYDGTISSTPSSYLYSVMYYDSRGRLIQTKGNNQLAGGIEKEYIAYNFTGQPVKKLHVHTKDANGGGKLTELYTYTYDHAGRLLTTTHQLTDGTTVKPQVTLAENSYDDLGRLKTNKKGGVAGTLATYAYNVRSWTKSISSPLFTETLYYNESYGGSARLYNGNISAMSWKHNTETNPRGYAFVYDNLSRLTKASYLINGAVQTYNANTPTNPIYQTAYSYDKHGNMKTLQRYGNIDAAKYGLIDNLTMTYVGNQMTRVDEAAAAISIAESMDFKNGSNVANEYTYNANGAMNKDLNKGITEIQYNSLNLPRQMIINSSSVKAKNYYTYSASGVKLRTEQRYDPNYTVTPSNATNPTNDGLADYKNTDYAGNIIYETVKSGSTITNKTRILVSGGYIEGGVYYYYLTDHLGNNRVVANASGTVIQRNHYYPFGMSFADTPLAEQGKQPYKYNNKELDQMHGLNMYDYSARYLALDVPRFTTVDPLAEKYYSWSPYCYVGNNPLRLTDPTGMDWEDEKSRKYAEKLSADMSNRVSSLNKERQTVANNYVKALKSGDSEKAGQLLAEGLGLRASIEDLESGITELTAMGDTKDQTFAFKKISGNEGSTEKRDGVIEMQVTGTSIGVHESAHGYDLWKGGGITRSNFAPREIKAYGRQFSYDKSSLPNSYWGGISNRSNITEGWVYGVYNEVGGVRNYLYADKLLENSRVQYTSAAVERLLDQRRKSGLP</sequence>
<dbReference type="PANTHER" id="PTHR32305">
    <property type="match status" value="1"/>
</dbReference>